<dbReference type="Proteomes" id="UP000035268">
    <property type="component" value="Chromosome"/>
</dbReference>
<dbReference type="EMBL" id="CP010904">
    <property type="protein sequence ID" value="AKJ64500.1"/>
    <property type="molecule type" value="Genomic_DNA"/>
</dbReference>
<organism evidence="2 3">
    <name type="scientific">Kiritimatiella glycovorans</name>
    <dbReference type="NCBI Taxonomy" id="1307763"/>
    <lineage>
        <taxon>Bacteria</taxon>
        <taxon>Pseudomonadati</taxon>
        <taxon>Kiritimatiellota</taxon>
        <taxon>Kiritimatiellia</taxon>
        <taxon>Kiritimatiellales</taxon>
        <taxon>Kiritimatiellaceae</taxon>
        <taxon>Kiritimatiella</taxon>
    </lineage>
</organism>
<sequence length="112" mass="12681" precursor="true">MNNRSIICTLPCIALMLALCGGCFRQEVRTAEFDVPGLETAQDAEAMREAFREDDGGWMPGVYEVTPNIEQNSVVIQYNSDALRRMNLEYRIAKHGYRADSRPPAEPRPDME</sequence>
<keyword evidence="3" id="KW-1185">Reference proteome</keyword>
<feature type="chain" id="PRO_5005184012" evidence="1">
    <location>
        <begin position="26"/>
        <end position="112"/>
    </location>
</feature>
<dbReference type="RefSeq" id="WP_052881829.1">
    <property type="nucleotide sequence ID" value="NZ_CP010904.1"/>
</dbReference>
<proteinExistence type="predicted"/>
<dbReference type="STRING" id="1307763.L21SP4_01252"/>
<evidence type="ECO:0000256" key="1">
    <source>
        <dbReference type="SAM" id="SignalP"/>
    </source>
</evidence>
<protein>
    <submittedName>
        <fullName evidence="2">Uncharacterized protein</fullName>
    </submittedName>
</protein>
<dbReference type="AlphaFoldDB" id="A0A0G3EI58"/>
<dbReference type="Gene3D" id="3.30.70.100">
    <property type="match status" value="1"/>
</dbReference>
<gene>
    <name evidence="2" type="ORF">L21SP4_01252</name>
</gene>
<reference evidence="3" key="1">
    <citation type="submission" date="2015-02" db="EMBL/GenBank/DDBJ databases">
        <title>Description and complete genome sequence of the first cultured representative of the subdivision 5 of the Verrucomicrobia phylum.</title>
        <authorList>
            <person name="Spring S."/>
            <person name="Bunk B."/>
            <person name="Sproer C."/>
            <person name="Klenk H.-P."/>
        </authorList>
    </citation>
    <scope>NUCLEOTIDE SEQUENCE [LARGE SCALE GENOMIC DNA]</scope>
    <source>
        <strain evidence="3">L21-Fru-AB</strain>
    </source>
</reference>
<evidence type="ECO:0000313" key="2">
    <source>
        <dbReference type="EMBL" id="AKJ64500.1"/>
    </source>
</evidence>
<dbReference type="InterPro" id="IPR036163">
    <property type="entry name" value="HMA_dom_sf"/>
</dbReference>
<dbReference type="SUPFAM" id="SSF55008">
    <property type="entry name" value="HMA, heavy metal-associated domain"/>
    <property type="match status" value="1"/>
</dbReference>
<keyword evidence="1" id="KW-0732">Signal</keyword>
<name>A0A0G3EI58_9BACT</name>
<evidence type="ECO:0000313" key="3">
    <source>
        <dbReference type="Proteomes" id="UP000035268"/>
    </source>
</evidence>
<dbReference type="KEGG" id="vbl:L21SP4_01252"/>
<reference evidence="2 3" key="2">
    <citation type="journal article" date="2016" name="ISME J.">
        <title>Characterization of the first cultured representative of Verrucomicrobia subdivision 5 indicates the proposal of a novel phylum.</title>
        <authorList>
            <person name="Spring S."/>
            <person name="Bunk B."/>
            <person name="Sproer C."/>
            <person name="Schumann P."/>
            <person name="Rohde M."/>
            <person name="Tindall B.J."/>
            <person name="Klenk H.P."/>
        </authorList>
    </citation>
    <scope>NUCLEOTIDE SEQUENCE [LARGE SCALE GENOMIC DNA]</scope>
    <source>
        <strain evidence="2 3">L21-Fru-AB</strain>
    </source>
</reference>
<accession>A0A0G3EI58</accession>
<dbReference type="GO" id="GO:0046872">
    <property type="term" value="F:metal ion binding"/>
    <property type="evidence" value="ECO:0007669"/>
    <property type="project" value="InterPro"/>
</dbReference>
<feature type="signal peptide" evidence="1">
    <location>
        <begin position="1"/>
        <end position="25"/>
    </location>
</feature>